<organism evidence="2 3">
    <name type="scientific">Ovis aries</name>
    <name type="common">Sheep</name>
    <dbReference type="NCBI Taxonomy" id="9940"/>
    <lineage>
        <taxon>Eukaryota</taxon>
        <taxon>Metazoa</taxon>
        <taxon>Chordata</taxon>
        <taxon>Craniata</taxon>
        <taxon>Vertebrata</taxon>
        <taxon>Euteleostomi</taxon>
        <taxon>Mammalia</taxon>
        <taxon>Eutheria</taxon>
        <taxon>Laurasiatheria</taxon>
        <taxon>Artiodactyla</taxon>
        <taxon>Ruminantia</taxon>
        <taxon>Pecora</taxon>
        <taxon>Bovidae</taxon>
        <taxon>Caprinae</taxon>
        <taxon>Ovis</taxon>
    </lineage>
</organism>
<evidence type="ECO:0000256" key="1">
    <source>
        <dbReference type="SAM" id="MobiDB-lite"/>
    </source>
</evidence>
<evidence type="ECO:0000313" key="2">
    <source>
        <dbReference type="EMBL" id="KAG5199210.1"/>
    </source>
</evidence>
<dbReference type="EMBL" id="JAEMGP010000016">
    <property type="protein sequence ID" value="KAG5199210.1"/>
    <property type="molecule type" value="Genomic_DNA"/>
</dbReference>
<proteinExistence type="predicted"/>
<feature type="compositionally biased region" description="Low complexity" evidence="1">
    <location>
        <begin position="67"/>
        <end position="79"/>
    </location>
</feature>
<gene>
    <name evidence="2" type="ORF">JEQ12_006910</name>
</gene>
<feature type="region of interest" description="Disordered" evidence="1">
    <location>
        <begin position="1"/>
        <end position="79"/>
    </location>
</feature>
<dbReference type="Proteomes" id="UP000664991">
    <property type="component" value="Unassembled WGS sequence"/>
</dbReference>
<protein>
    <submittedName>
        <fullName evidence="2">Uncharacterized protein</fullName>
    </submittedName>
</protein>
<comment type="caution">
    <text evidence="2">The sequence shown here is derived from an EMBL/GenBank/DDBJ whole genome shotgun (WGS) entry which is preliminary data.</text>
</comment>
<dbReference type="AlphaFoldDB" id="A0A836CUA6"/>
<evidence type="ECO:0000313" key="3">
    <source>
        <dbReference type="Proteomes" id="UP000664991"/>
    </source>
</evidence>
<sequence length="79" mass="8937">MLQVLASLNPPSLGPGRSMLGHSPRNQQQPQHKQLRKTPGNRAGSIAFKRQRRRQGQERRLARRNRGLPGLRRPSGLAR</sequence>
<name>A0A836CUA6_SHEEP</name>
<reference evidence="2 3" key="1">
    <citation type="submission" date="2020-12" db="EMBL/GenBank/DDBJ databases">
        <title>De novo assembly of Tibetan sheep genome.</title>
        <authorList>
            <person name="Li X."/>
        </authorList>
    </citation>
    <scope>NUCLEOTIDE SEQUENCE [LARGE SCALE GENOMIC DNA]</scope>
    <source>
        <tissue evidence="2">Heart</tissue>
    </source>
</reference>
<accession>A0A836CUA6</accession>